<dbReference type="EMBL" id="JACJSG010000069">
    <property type="protein sequence ID" value="MBD2505101.1"/>
    <property type="molecule type" value="Genomic_DNA"/>
</dbReference>
<dbReference type="RefSeq" id="WP_190479576.1">
    <property type="nucleotide sequence ID" value="NZ_JACJSG010000069.1"/>
</dbReference>
<proteinExistence type="predicted"/>
<evidence type="ECO:0000313" key="2">
    <source>
        <dbReference type="Proteomes" id="UP000661112"/>
    </source>
</evidence>
<evidence type="ECO:0000313" key="1">
    <source>
        <dbReference type="EMBL" id="MBD2505101.1"/>
    </source>
</evidence>
<accession>A0ABR8DG62</accession>
<protein>
    <submittedName>
        <fullName evidence="1">Uncharacterized protein</fullName>
    </submittedName>
</protein>
<gene>
    <name evidence="1" type="ORF">H6G83_31625</name>
</gene>
<reference evidence="1 2" key="1">
    <citation type="journal article" date="2020" name="ISME J.">
        <title>Comparative genomics reveals insights into cyanobacterial evolution and habitat adaptation.</title>
        <authorList>
            <person name="Chen M.Y."/>
            <person name="Teng W.K."/>
            <person name="Zhao L."/>
            <person name="Hu C.X."/>
            <person name="Zhou Y.K."/>
            <person name="Han B.P."/>
            <person name="Song L.R."/>
            <person name="Shu W.S."/>
        </authorList>
    </citation>
    <scope>NUCLEOTIDE SEQUENCE [LARGE SCALE GENOMIC DNA]</scope>
    <source>
        <strain evidence="1 2">FACHB-119</strain>
    </source>
</reference>
<organism evidence="1 2">
    <name type="scientific">Anabaena azotica FACHB-119</name>
    <dbReference type="NCBI Taxonomy" id="947527"/>
    <lineage>
        <taxon>Bacteria</taxon>
        <taxon>Bacillati</taxon>
        <taxon>Cyanobacteriota</taxon>
        <taxon>Cyanophyceae</taxon>
        <taxon>Nostocales</taxon>
        <taxon>Nostocaceae</taxon>
        <taxon>Anabaena</taxon>
        <taxon>Anabaena azotica</taxon>
    </lineage>
</organism>
<comment type="caution">
    <text evidence="1">The sequence shown here is derived from an EMBL/GenBank/DDBJ whole genome shotgun (WGS) entry which is preliminary data.</text>
</comment>
<sequence length="252" mass="28635">MLKTAILTAEETNVSIGTLLIKGLMDTNGDYYVGIPQISVLFSFPIKHASRDIKALLYKDSPFPKDFIKLKTSLNFKPINAIPLPDFEHLLIVLDRVKNNTLAQRMRDSLVGLSLHQLFCDAFGVKFEAEDRQNWLKARLLTKETFWFMGAAIEAYYKANPRVEKYQGQNYSEPFDALNLGLFGKKSKVIKTELGIGKSALNRDHFGEKSLKNIEMIQRIAEAQIKYHGNKPVEAVKFAIALMNYPVSDFKQ</sequence>
<dbReference type="Proteomes" id="UP000661112">
    <property type="component" value="Unassembled WGS sequence"/>
</dbReference>
<name>A0ABR8DG62_9NOST</name>
<keyword evidence="2" id="KW-1185">Reference proteome</keyword>